<dbReference type="AlphaFoldDB" id="A0A5C4SVN7"/>
<organism evidence="2 3">
    <name type="scientific">Paenibacillus hemerocallicola</name>
    <dbReference type="NCBI Taxonomy" id="1172614"/>
    <lineage>
        <taxon>Bacteria</taxon>
        <taxon>Bacillati</taxon>
        <taxon>Bacillota</taxon>
        <taxon>Bacilli</taxon>
        <taxon>Bacillales</taxon>
        <taxon>Paenibacillaceae</taxon>
        <taxon>Paenibacillus</taxon>
    </lineage>
</organism>
<gene>
    <name evidence="2" type="ORF">FE784_40035</name>
</gene>
<feature type="transmembrane region" description="Helical" evidence="1">
    <location>
        <begin position="69"/>
        <end position="88"/>
    </location>
</feature>
<keyword evidence="3" id="KW-1185">Reference proteome</keyword>
<dbReference type="Proteomes" id="UP000307943">
    <property type="component" value="Unassembled WGS sequence"/>
</dbReference>
<sequence>MNKAVKSLLLAIIIIVIVNILTRISDAMSANPSLYTNGYTLSYTTLIILSGAVIESFSITRWEISINKFLLGFTVPLIVLNYMPTLSLHDMLYTPVLTYIFQPMEYGAGRVIVGVVTGMFIIRSVFIDSDQR</sequence>
<dbReference type="EMBL" id="VDCQ01000128">
    <property type="protein sequence ID" value="TNJ54253.1"/>
    <property type="molecule type" value="Genomic_DNA"/>
</dbReference>
<evidence type="ECO:0000256" key="1">
    <source>
        <dbReference type="SAM" id="Phobius"/>
    </source>
</evidence>
<proteinExistence type="predicted"/>
<accession>A0A5C4SVN7</accession>
<keyword evidence="1" id="KW-0812">Transmembrane</keyword>
<feature type="transmembrane region" description="Helical" evidence="1">
    <location>
        <begin position="108"/>
        <end position="126"/>
    </location>
</feature>
<name>A0A5C4SVN7_9BACL</name>
<comment type="caution">
    <text evidence="2">The sequence shown here is derived from an EMBL/GenBank/DDBJ whole genome shotgun (WGS) entry which is preliminary data.</text>
</comment>
<feature type="transmembrane region" description="Helical" evidence="1">
    <location>
        <begin position="37"/>
        <end position="57"/>
    </location>
</feature>
<feature type="transmembrane region" description="Helical" evidence="1">
    <location>
        <begin position="7"/>
        <end position="25"/>
    </location>
</feature>
<dbReference type="RefSeq" id="WP_139607891.1">
    <property type="nucleotide sequence ID" value="NZ_VDCQ01000128.1"/>
</dbReference>
<protein>
    <submittedName>
        <fullName evidence="2">Uncharacterized protein</fullName>
    </submittedName>
</protein>
<evidence type="ECO:0000313" key="3">
    <source>
        <dbReference type="Proteomes" id="UP000307943"/>
    </source>
</evidence>
<keyword evidence="1" id="KW-0472">Membrane</keyword>
<evidence type="ECO:0000313" key="2">
    <source>
        <dbReference type="EMBL" id="TNJ54253.1"/>
    </source>
</evidence>
<keyword evidence="1" id="KW-1133">Transmembrane helix</keyword>
<reference evidence="2 3" key="1">
    <citation type="submission" date="2019-05" db="EMBL/GenBank/DDBJ databases">
        <title>We sequenced the genome of Paenibacillus hemerocallicola KCTC 33185 for further insight into its adaptation and study the phylogeny of Paenibacillus.</title>
        <authorList>
            <person name="Narsing Rao M.P."/>
        </authorList>
    </citation>
    <scope>NUCLEOTIDE SEQUENCE [LARGE SCALE GENOMIC DNA]</scope>
    <source>
        <strain evidence="2 3">KCTC 33185</strain>
    </source>
</reference>